<evidence type="ECO:0000313" key="2">
    <source>
        <dbReference type="EMBL" id="KAF6309689.1"/>
    </source>
</evidence>
<sequence length="124" mass="13708">MLPLPSPRPPAASRQSELDSSLPSGTRVPGRTGPSGSLRWEQEARPPGPTRTHASPLMLSKECNLLGHPQLLSSPNSQPYLITFPASLLYKYICVYNYIYIYFLPRSGFCSCPDPGIPFHCVYV</sequence>
<proteinExistence type="predicted"/>
<gene>
    <name evidence="2" type="ORF">mPipKuh1_009139</name>
</gene>
<name>A0A7J7U9X5_PIPKU</name>
<organism evidence="2 3">
    <name type="scientific">Pipistrellus kuhlii</name>
    <name type="common">Kuhl's pipistrelle</name>
    <dbReference type="NCBI Taxonomy" id="59472"/>
    <lineage>
        <taxon>Eukaryota</taxon>
        <taxon>Metazoa</taxon>
        <taxon>Chordata</taxon>
        <taxon>Craniata</taxon>
        <taxon>Vertebrata</taxon>
        <taxon>Euteleostomi</taxon>
        <taxon>Mammalia</taxon>
        <taxon>Eutheria</taxon>
        <taxon>Laurasiatheria</taxon>
        <taxon>Chiroptera</taxon>
        <taxon>Yangochiroptera</taxon>
        <taxon>Vespertilionidae</taxon>
        <taxon>Pipistrellus</taxon>
    </lineage>
</organism>
<feature type="region of interest" description="Disordered" evidence="1">
    <location>
        <begin position="1"/>
        <end position="55"/>
    </location>
</feature>
<feature type="compositionally biased region" description="Pro residues" evidence="1">
    <location>
        <begin position="1"/>
        <end position="10"/>
    </location>
</feature>
<dbReference type="Proteomes" id="UP000558488">
    <property type="component" value="Unassembled WGS sequence"/>
</dbReference>
<comment type="caution">
    <text evidence="2">The sequence shown here is derived from an EMBL/GenBank/DDBJ whole genome shotgun (WGS) entry which is preliminary data.</text>
</comment>
<evidence type="ECO:0000256" key="1">
    <source>
        <dbReference type="SAM" id="MobiDB-lite"/>
    </source>
</evidence>
<reference evidence="2 3" key="1">
    <citation type="journal article" date="2020" name="Nature">
        <title>Six reference-quality genomes reveal evolution of bat adaptations.</title>
        <authorList>
            <person name="Jebb D."/>
            <person name="Huang Z."/>
            <person name="Pippel M."/>
            <person name="Hughes G.M."/>
            <person name="Lavrichenko K."/>
            <person name="Devanna P."/>
            <person name="Winkler S."/>
            <person name="Jermiin L.S."/>
            <person name="Skirmuntt E.C."/>
            <person name="Katzourakis A."/>
            <person name="Burkitt-Gray L."/>
            <person name="Ray D.A."/>
            <person name="Sullivan K.A.M."/>
            <person name="Roscito J.G."/>
            <person name="Kirilenko B.M."/>
            <person name="Davalos L.M."/>
            <person name="Corthals A.P."/>
            <person name="Power M.L."/>
            <person name="Jones G."/>
            <person name="Ransome R.D."/>
            <person name="Dechmann D.K.N."/>
            <person name="Locatelli A.G."/>
            <person name="Puechmaille S.J."/>
            <person name="Fedrigo O."/>
            <person name="Jarvis E.D."/>
            <person name="Hiller M."/>
            <person name="Vernes S.C."/>
            <person name="Myers E.W."/>
            <person name="Teeling E.C."/>
        </authorList>
    </citation>
    <scope>NUCLEOTIDE SEQUENCE [LARGE SCALE GENOMIC DNA]</scope>
    <source>
        <strain evidence="2">MPipKuh1</strain>
        <tissue evidence="2">Flight muscle</tissue>
    </source>
</reference>
<keyword evidence="3" id="KW-1185">Reference proteome</keyword>
<dbReference type="AlphaFoldDB" id="A0A7J7U9X5"/>
<accession>A0A7J7U9X5</accession>
<dbReference type="EMBL" id="JACAGB010000021">
    <property type="protein sequence ID" value="KAF6309689.1"/>
    <property type="molecule type" value="Genomic_DNA"/>
</dbReference>
<evidence type="ECO:0000313" key="3">
    <source>
        <dbReference type="Proteomes" id="UP000558488"/>
    </source>
</evidence>
<protein>
    <submittedName>
        <fullName evidence="2">Uncharacterized protein</fullName>
    </submittedName>
</protein>